<dbReference type="AlphaFoldDB" id="A0A0C9ZC39"/>
<feature type="region of interest" description="Disordered" evidence="1">
    <location>
        <begin position="188"/>
        <end position="220"/>
    </location>
</feature>
<dbReference type="STRING" id="930992.A0A0C9ZC39"/>
<dbReference type="OrthoDB" id="2804229at2759"/>
<sequence length="220" mass="24772">MSTSWHSPFPILPAPQTTPVSTNPKSLKRPIHNPYDKFTQPEFDKWIGGITSALRRALGEETEEDAALDEHLSQDINAAAEETFLDDSFEDSFAGIQSRRAKGKAKDPREGPGLGVQQNPIELLSDSESGAETDEEYEEYSSREAEMFDTEGAGDDYDNHHEVNNWAEDRRHCLVNPQVEKNEVEEISFREESPDVIEICSDEEEDTRASVHDDGCRQSQ</sequence>
<evidence type="ECO:0000313" key="2">
    <source>
        <dbReference type="EMBL" id="KIK35100.1"/>
    </source>
</evidence>
<keyword evidence="3" id="KW-1185">Reference proteome</keyword>
<feature type="region of interest" description="Disordered" evidence="1">
    <location>
        <begin position="87"/>
        <end position="163"/>
    </location>
</feature>
<feature type="compositionally biased region" description="Acidic residues" evidence="1">
    <location>
        <begin position="147"/>
        <end position="156"/>
    </location>
</feature>
<proteinExistence type="predicted"/>
<feature type="region of interest" description="Disordered" evidence="1">
    <location>
        <begin position="1"/>
        <end position="38"/>
    </location>
</feature>
<dbReference type="EMBL" id="KN835662">
    <property type="protein sequence ID" value="KIK35100.1"/>
    <property type="molecule type" value="Genomic_DNA"/>
</dbReference>
<gene>
    <name evidence="2" type="ORF">CY34DRAFT_600088</name>
</gene>
<organism evidence="2 3">
    <name type="scientific">Suillus luteus UH-Slu-Lm8-n1</name>
    <dbReference type="NCBI Taxonomy" id="930992"/>
    <lineage>
        <taxon>Eukaryota</taxon>
        <taxon>Fungi</taxon>
        <taxon>Dikarya</taxon>
        <taxon>Basidiomycota</taxon>
        <taxon>Agaricomycotina</taxon>
        <taxon>Agaricomycetes</taxon>
        <taxon>Agaricomycetidae</taxon>
        <taxon>Boletales</taxon>
        <taxon>Suillineae</taxon>
        <taxon>Suillaceae</taxon>
        <taxon>Suillus</taxon>
    </lineage>
</organism>
<protein>
    <submittedName>
        <fullName evidence="2">Unplaced genomic scaffold CY34scaffold_531, whole genome shotgun sequence</fullName>
    </submittedName>
</protein>
<evidence type="ECO:0000313" key="3">
    <source>
        <dbReference type="Proteomes" id="UP000054485"/>
    </source>
</evidence>
<dbReference type="HOGENOM" id="CLU_1256772_0_0_1"/>
<name>A0A0C9ZC39_9AGAM</name>
<feature type="compositionally biased region" description="Polar residues" evidence="1">
    <location>
        <begin position="15"/>
        <end position="25"/>
    </location>
</feature>
<evidence type="ECO:0000256" key="1">
    <source>
        <dbReference type="SAM" id="MobiDB-lite"/>
    </source>
</evidence>
<dbReference type="InParanoid" id="A0A0C9ZC39"/>
<dbReference type="Proteomes" id="UP000054485">
    <property type="component" value="Unassembled WGS sequence"/>
</dbReference>
<feature type="compositionally biased region" description="Basic and acidic residues" evidence="1">
    <location>
        <begin position="207"/>
        <end position="220"/>
    </location>
</feature>
<reference evidence="3" key="2">
    <citation type="submission" date="2015-01" db="EMBL/GenBank/DDBJ databases">
        <title>Evolutionary Origins and Diversification of the Mycorrhizal Mutualists.</title>
        <authorList>
            <consortium name="DOE Joint Genome Institute"/>
            <consortium name="Mycorrhizal Genomics Consortium"/>
            <person name="Kohler A."/>
            <person name="Kuo A."/>
            <person name="Nagy L.G."/>
            <person name="Floudas D."/>
            <person name="Copeland A."/>
            <person name="Barry K.W."/>
            <person name="Cichocki N."/>
            <person name="Veneault-Fourrey C."/>
            <person name="LaButti K."/>
            <person name="Lindquist E.A."/>
            <person name="Lipzen A."/>
            <person name="Lundell T."/>
            <person name="Morin E."/>
            <person name="Murat C."/>
            <person name="Riley R."/>
            <person name="Ohm R."/>
            <person name="Sun H."/>
            <person name="Tunlid A."/>
            <person name="Henrissat B."/>
            <person name="Grigoriev I.V."/>
            <person name="Hibbett D.S."/>
            <person name="Martin F."/>
        </authorList>
    </citation>
    <scope>NUCLEOTIDE SEQUENCE [LARGE SCALE GENOMIC DNA]</scope>
    <source>
        <strain evidence="3">UH-Slu-Lm8-n1</strain>
    </source>
</reference>
<reference evidence="2 3" key="1">
    <citation type="submission" date="2014-04" db="EMBL/GenBank/DDBJ databases">
        <authorList>
            <consortium name="DOE Joint Genome Institute"/>
            <person name="Kuo A."/>
            <person name="Ruytinx J."/>
            <person name="Rineau F."/>
            <person name="Colpaert J."/>
            <person name="Kohler A."/>
            <person name="Nagy L.G."/>
            <person name="Floudas D."/>
            <person name="Copeland A."/>
            <person name="Barry K.W."/>
            <person name="Cichocki N."/>
            <person name="Veneault-Fourrey C."/>
            <person name="LaButti K."/>
            <person name="Lindquist E.A."/>
            <person name="Lipzen A."/>
            <person name="Lundell T."/>
            <person name="Morin E."/>
            <person name="Murat C."/>
            <person name="Sun H."/>
            <person name="Tunlid A."/>
            <person name="Henrissat B."/>
            <person name="Grigoriev I.V."/>
            <person name="Hibbett D.S."/>
            <person name="Martin F."/>
            <person name="Nordberg H.P."/>
            <person name="Cantor M.N."/>
            <person name="Hua S.X."/>
        </authorList>
    </citation>
    <scope>NUCLEOTIDE SEQUENCE [LARGE SCALE GENOMIC DNA]</scope>
    <source>
        <strain evidence="2 3">UH-Slu-Lm8-n1</strain>
    </source>
</reference>
<feature type="compositionally biased region" description="Acidic residues" evidence="1">
    <location>
        <begin position="129"/>
        <end position="139"/>
    </location>
</feature>
<accession>A0A0C9ZC39</accession>